<keyword evidence="1" id="KW-0812">Transmembrane</keyword>
<name>D2BJC5_DEHMV</name>
<protein>
    <submittedName>
        <fullName evidence="2">Reductive dehalogenase anchoring protein</fullName>
    </submittedName>
</protein>
<gene>
    <name evidence="2" type="primary">rdhB</name>
    <name evidence="2" type="ordered locus">DhcVS_1326</name>
</gene>
<feature type="transmembrane region" description="Helical" evidence="1">
    <location>
        <begin position="6"/>
        <end position="23"/>
    </location>
</feature>
<feature type="transmembrane region" description="Helical" evidence="1">
    <location>
        <begin position="35"/>
        <end position="53"/>
    </location>
</feature>
<dbReference type="KEGG" id="dev:DhcVS_1326"/>
<accession>D2BJC5</accession>
<evidence type="ECO:0000313" key="2">
    <source>
        <dbReference type="EMBL" id="ACZ62425.1"/>
    </source>
</evidence>
<feature type="transmembrane region" description="Helical" evidence="1">
    <location>
        <begin position="65"/>
        <end position="86"/>
    </location>
</feature>
<sequence>MFTMWTILFLCLAIIFLGVIWVLNRKDVKLTWYEWLIGSLGILILGFAVQNFFGSFSEAEPKAAWTFAWVFGIPALVLIALAWQLAARRVKRA</sequence>
<organism evidence="2 3">
    <name type="scientific">Dehalococcoides mccartyi (strain VS)</name>
    <dbReference type="NCBI Taxonomy" id="311424"/>
    <lineage>
        <taxon>Bacteria</taxon>
        <taxon>Bacillati</taxon>
        <taxon>Chloroflexota</taxon>
        <taxon>Dehalococcoidia</taxon>
        <taxon>Dehalococcoidales</taxon>
        <taxon>Dehalococcoidaceae</taxon>
        <taxon>Dehalococcoides</taxon>
    </lineage>
</organism>
<dbReference type="Proteomes" id="UP000002506">
    <property type="component" value="Chromosome"/>
</dbReference>
<keyword evidence="1" id="KW-0472">Membrane</keyword>
<keyword evidence="1" id="KW-1133">Transmembrane helix</keyword>
<dbReference type="AlphaFoldDB" id="D2BJC5"/>
<evidence type="ECO:0000313" key="3">
    <source>
        <dbReference type="Proteomes" id="UP000002506"/>
    </source>
</evidence>
<dbReference type="HOGENOM" id="CLU_176126_0_0_0"/>
<reference evidence="2 3" key="1">
    <citation type="journal article" date="2009" name="PLoS Genet.">
        <title>Localized plasticity in the streamlined genomes of vinyl chloride respiring Dehalococcoides.</title>
        <authorList>
            <person name="McMurdie P.J."/>
            <person name="Behrens S.F."/>
            <person name="Muller J.A."/>
            <person name="Goke J."/>
            <person name="Ritalahti K.M."/>
            <person name="Wagner R."/>
            <person name="Goltsman E."/>
            <person name="Lapidus A."/>
            <person name="Holmes S."/>
            <person name="Loffler F.E."/>
            <person name="Spormann A.M."/>
        </authorList>
    </citation>
    <scope>NUCLEOTIDE SEQUENCE [LARGE SCALE GENOMIC DNA]</scope>
    <source>
        <strain evidence="2 3">VS</strain>
    </source>
</reference>
<evidence type="ECO:0000256" key="1">
    <source>
        <dbReference type="SAM" id="Phobius"/>
    </source>
</evidence>
<dbReference type="EMBL" id="CP001827">
    <property type="protein sequence ID" value="ACZ62425.1"/>
    <property type="molecule type" value="Genomic_DNA"/>
</dbReference>
<proteinExistence type="predicted"/>